<comment type="caution">
    <text evidence="3">The sequence shown here is derived from an EMBL/GenBank/DDBJ whole genome shotgun (WGS) entry which is preliminary data.</text>
</comment>
<accession>A0A7W6A0U2</accession>
<evidence type="ECO:0000256" key="2">
    <source>
        <dbReference type="SAM" id="Phobius"/>
    </source>
</evidence>
<keyword evidence="2" id="KW-0812">Transmembrane</keyword>
<keyword evidence="2" id="KW-1133">Transmembrane helix</keyword>
<sequence>MMRHNRSKIEETPDRDPRAVKAGWRAFASGMIGMFALIILWIVMVEAADDPHDDAALIGRPQSGEEKTLERREAWVDRPISDHR</sequence>
<evidence type="ECO:0000313" key="4">
    <source>
        <dbReference type="Proteomes" id="UP000532936"/>
    </source>
</evidence>
<protein>
    <submittedName>
        <fullName evidence="3">Uncharacterized protein</fullName>
    </submittedName>
</protein>
<feature type="compositionally biased region" description="Basic and acidic residues" evidence="1">
    <location>
        <begin position="63"/>
        <end position="84"/>
    </location>
</feature>
<organism evidence="3 4">
    <name type="scientific">Brevundimonas mediterranea</name>
    <dbReference type="NCBI Taxonomy" id="74329"/>
    <lineage>
        <taxon>Bacteria</taxon>
        <taxon>Pseudomonadati</taxon>
        <taxon>Pseudomonadota</taxon>
        <taxon>Alphaproteobacteria</taxon>
        <taxon>Caulobacterales</taxon>
        <taxon>Caulobacteraceae</taxon>
        <taxon>Brevundimonas</taxon>
    </lineage>
</organism>
<feature type="transmembrane region" description="Helical" evidence="2">
    <location>
        <begin position="24"/>
        <end position="44"/>
    </location>
</feature>
<reference evidence="3 4" key="1">
    <citation type="submission" date="2020-08" db="EMBL/GenBank/DDBJ databases">
        <title>Genomic Encyclopedia of Type Strains, Phase IV (KMG-IV): sequencing the most valuable type-strain genomes for metagenomic binning, comparative biology and taxonomic classification.</title>
        <authorList>
            <person name="Goeker M."/>
        </authorList>
    </citation>
    <scope>NUCLEOTIDE SEQUENCE [LARGE SCALE GENOMIC DNA]</scope>
    <source>
        <strain evidence="3 4">DSM 14878</strain>
    </source>
</reference>
<dbReference type="EMBL" id="JACIDA010000001">
    <property type="protein sequence ID" value="MBB3871171.1"/>
    <property type="molecule type" value="Genomic_DNA"/>
</dbReference>
<dbReference type="AlphaFoldDB" id="A0A7W6A0U2"/>
<proteinExistence type="predicted"/>
<dbReference type="Proteomes" id="UP000532936">
    <property type="component" value="Unassembled WGS sequence"/>
</dbReference>
<feature type="region of interest" description="Disordered" evidence="1">
    <location>
        <begin position="53"/>
        <end position="84"/>
    </location>
</feature>
<evidence type="ECO:0000313" key="3">
    <source>
        <dbReference type="EMBL" id="MBB3871171.1"/>
    </source>
</evidence>
<name>A0A7W6A0U2_9CAUL</name>
<keyword evidence="2" id="KW-0472">Membrane</keyword>
<gene>
    <name evidence="3" type="ORF">GGR11_000685</name>
</gene>
<dbReference type="RefSeq" id="WP_221205080.1">
    <property type="nucleotide sequence ID" value="NZ_JACIDA010000001.1"/>
</dbReference>
<evidence type="ECO:0000256" key="1">
    <source>
        <dbReference type="SAM" id="MobiDB-lite"/>
    </source>
</evidence>